<name>A0A143YDJ5_9LACT</name>
<evidence type="ECO:0000313" key="1">
    <source>
        <dbReference type="EMBL" id="CZQ85747.1"/>
    </source>
</evidence>
<dbReference type="OrthoDB" id="1646215at2"/>
<dbReference type="STRING" id="140314.SAMN04488076_101159"/>
<keyword evidence="2" id="KW-1185">Reference proteome</keyword>
<organism evidence="1 2">
    <name type="scientific">Trichococcus palustris</name>
    <dbReference type="NCBI Taxonomy" id="140314"/>
    <lineage>
        <taxon>Bacteria</taxon>
        <taxon>Bacillati</taxon>
        <taxon>Bacillota</taxon>
        <taxon>Bacilli</taxon>
        <taxon>Lactobacillales</taxon>
        <taxon>Carnobacteriaceae</taxon>
        <taxon>Trichococcus</taxon>
    </lineage>
</organism>
<dbReference type="RefSeq" id="WP_087031424.1">
    <property type="nucleotide sequence ID" value="NZ_FJNE01000002.1"/>
</dbReference>
<dbReference type="AlphaFoldDB" id="A0A143YDJ5"/>
<protein>
    <submittedName>
        <fullName evidence="1">Uncharacterized protein</fullName>
    </submittedName>
</protein>
<accession>A0A143YDJ5</accession>
<sequence length="126" mass="14762">MVESLNAKVDMVVDGTSYMGLTDYGKIMIGDQAFEFYHHRDPRKFIQIPWEEVDYVMASVMFKGKWIPRFALQTKKDGTYTFSSKNPKDVLRAIRIYVRPDHMVQSLGFFDVLKNAFKHLFKKKVS</sequence>
<dbReference type="PIRSF" id="PIRSF021265">
    <property type="entry name" value="DUF956"/>
    <property type="match status" value="1"/>
</dbReference>
<dbReference type="EMBL" id="FJNE01000002">
    <property type="protein sequence ID" value="CZQ85747.1"/>
    <property type="molecule type" value="Genomic_DNA"/>
</dbReference>
<dbReference type="Proteomes" id="UP000242754">
    <property type="component" value="Unassembled WGS sequence"/>
</dbReference>
<reference evidence="1 2" key="1">
    <citation type="submission" date="2016-02" db="EMBL/GenBank/DDBJ databases">
        <authorList>
            <person name="Wen L."/>
            <person name="He K."/>
            <person name="Yang H."/>
        </authorList>
    </citation>
    <scope>NUCLEOTIDE SEQUENCE [LARGE SCALE GENOMIC DNA]</scope>
    <source>
        <strain evidence="1">Trichococcus palustris</strain>
    </source>
</reference>
<dbReference type="Pfam" id="PF06115">
    <property type="entry name" value="DUF956"/>
    <property type="match status" value="1"/>
</dbReference>
<proteinExistence type="predicted"/>
<gene>
    <name evidence="1" type="ORF">Tpal_676</name>
</gene>
<dbReference type="InterPro" id="IPR010360">
    <property type="entry name" value="DUF956"/>
</dbReference>
<evidence type="ECO:0000313" key="2">
    <source>
        <dbReference type="Proteomes" id="UP000242754"/>
    </source>
</evidence>